<accession>G0J1F5</accession>
<proteinExistence type="predicted"/>
<dbReference type="Proteomes" id="UP000001635">
    <property type="component" value="Chromosome"/>
</dbReference>
<gene>
    <name evidence="1" type="ordered locus">Cycma_3635</name>
</gene>
<dbReference type="HOGENOM" id="CLU_2057512_0_0_10"/>
<name>G0J1F5_CYCMS</name>
<reference evidence="2" key="1">
    <citation type="submission" date="2011-07" db="EMBL/GenBank/DDBJ databases">
        <title>The complete genome of Cyclobacterium marinum DSM 745.</title>
        <authorList>
            <person name="Lucas S."/>
            <person name="Han J."/>
            <person name="Lapidus A."/>
            <person name="Bruce D."/>
            <person name="Goodwin L."/>
            <person name="Pitluck S."/>
            <person name="Peters L."/>
            <person name="Kyrpides N."/>
            <person name="Mavromatis K."/>
            <person name="Ivanova N."/>
            <person name="Ovchinnikova G."/>
            <person name="Chertkov O."/>
            <person name="Detter J.C."/>
            <person name="Tapia R."/>
            <person name="Han C."/>
            <person name="Land M."/>
            <person name="Hauser L."/>
            <person name="Markowitz V."/>
            <person name="Cheng J.-F."/>
            <person name="Hugenholtz P."/>
            <person name="Woyke T."/>
            <person name="Wu D."/>
            <person name="Tindall B."/>
            <person name="Schuetze A."/>
            <person name="Brambilla E."/>
            <person name="Klenk H.-P."/>
            <person name="Eisen J.A."/>
        </authorList>
    </citation>
    <scope>NUCLEOTIDE SEQUENCE [LARGE SCALE GENOMIC DNA]</scope>
    <source>
        <strain evidence="2">ATCC 25205 / DSM 745 / LMG 13164 / NCIMB 1802</strain>
    </source>
</reference>
<sequence>MVNYLFGNLDIRKNDLVSYLLECKIRLKTLIKTTIKKSLYLKELILPNSMEKFEEFEHPIKRALNNMDAKISYLHDSTGQLKNSFGEFQEEMDEFMHFVGNHVSDHEQRLIRIEKHMGI</sequence>
<evidence type="ECO:0000313" key="2">
    <source>
        <dbReference type="Proteomes" id="UP000001635"/>
    </source>
</evidence>
<protein>
    <submittedName>
        <fullName evidence="1">Uncharacterized protein</fullName>
    </submittedName>
</protein>
<dbReference type="EMBL" id="CP002955">
    <property type="protein sequence ID" value="AEL27350.1"/>
    <property type="molecule type" value="Genomic_DNA"/>
</dbReference>
<keyword evidence="2" id="KW-1185">Reference proteome</keyword>
<dbReference type="AlphaFoldDB" id="G0J1F5"/>
<dbReference type="KEGG" id="cmr:Cycma_3635"/>
<organism evidence="1 2">
    <name type="scientific">Cyclobacterium marinum (strain ATCC 25205 / DSM 745 / LMG 13164 / NCIMB 1802)</name>
    <name type="common">Flectobacillus marinus</name>
    <dbReference type="NCBI Taxonomy" id="880070"/>
    <lineage>
        <taxon>Bacteria</taxon>
        <taxon>Pseudomonadati</taxon>
        <taxon>Bacteroidota</taxon>
        <taxon>Cytophagia</taxon>
        <taxon>Cytophagales</taxon>
        <taxon>Cyclobacteriaceae</taxon>
        <taxon>Cyclobacterium</taxon>
    </lineage>
</organism>
<evidence type="ECO:0000313" key="1">
    <source>
        <dbReference type="EMBL" id="AEL27350.1"/>
    </source>
</evidence>